<dbReference type="InterPro" id="IPR001810">
    <property type="entry name" value="F-box_dom"/>
</dbReference>
<evidence type="ECO:0000259" key="4">
    <source>
        <dbReference type="PROSITE" id="PS50181"/>
    </source>
</evidence>
<feature type="repeat" description="PPR" evidence="3">
    <location>
        <begin position="22"/>
        <end position="56"/>
    </location>
</feature>
<evidence type="ECO:0000313" key="6">
    <source>
        <dbReference type="Proteomes" id="UP000604825"/>
    </source>
</evidence>
<keyword evidence="2" id="KW-0809">Transit peptide</keyword>
<dbReference type="Pfam" id="PF00646">
    <property type="entry name" value="F-box"/>
    <property type="match status" value="1"/>
</dbReference>
<dbReference type="InterPro" id="IPR011990">
    <property type="entry name" value="TPR-like_helical_dom_sf"/>
</dbReference>
<dbReference type="SUPFAM" id="SSF52047">
    <property type="entry name" value="RNI-like"/>
    <property type="match status" value="1"/>
</dbReference>
<dbReference type="NCBIfam" id="TIGR00756">
    <property type="entry name" value="PPR"/>
    <property type="match status" value="1"/>
</dbReference>
<evidence type="ECO:0000256" key="2">
    <source>
        <dbReference type="ARBA" id="ARBA00022946"/>
    </source>
</evidence>
<evidence type="ECO:0000256" key="1">
    <source>
        <dbReference type="ARBA" id="ARBA00022737"/>
    </source>
</evidence>
<dbReference type="GO" id="GO:0008270">
    <property type="term" value="F:zinc ion binding"/>
    <property type="evidence" value="ECO:0007669"/>
    <property type="project" value="InterPro"/>
</dbReference>
<dbReference type="PANTHER" id="PTHR34145:SF48">
    <property type="entry name" value="OS01G0553400 PROTEIN"/>
    <property type="match status" value="1"/>
</dbReference>
<dbReference type="OrthoDB" id="594804at2759"/>
<dbReference type="InterPro" id="IPR046849">
    <property type="entry name" value="E2_motif"/>
</dbReference>
<reference evidence="5" key="1">
    <citation type="submission" date="2020-10" db="EMBL/GenBank/DDBJ databases">
        <authorList>
            <person name="Han B."/>
            <person name="Lu T."/>
            <person name="Zhao Q."/>
            <person name="Huang X."/>
            <person name="Zhao Y."/>
        </authorList>
    </citation>
    <scope>NUCLEOTIDE SEQUENCE</scope>
</reference>
<dbReference type="EMBL" id="CAJGYO010000493">
    <property type="protein sequence ID" value="CAD6342431.1"/>
    <property type="molecule type" value="Genomic_DNA"/>
</dbReference>
<dbReference type="Pfam" id="PF20431">
    <property type="entry name" value="E_motif"/>
    <property type="match status" value="1"/>
</dbReference>
<dbReference type="Pfam" id="PF04502">
    <property type="entry name" value="Saf4_Yju2"/>
    <property type="match status" value="1"/>
</dbReference>
<comment type="caution">
    <text evidence="5">The sequence shown here is derived from an EMBL/GenBank/DDBJ whole genome shotgun (WGS) entry which is preliminary data.</text>
</comment>
<feature type="domain" description="F-box" evidence="4">
    <location>
        <begin position="437"/>
        <end position="471"/>
    </location>
</feature>
<keyword evidence="6" id="KW-1185">Reference proteome</keyword>
<dbReference type="Gene3D" id="1.25.40.10">
    <property type="entry name" value="Tetratricopeptide repeat domain"/>
    <property type="match status" value="1"/>
</dbReference>
<dbReference type="InterPro" id="IPR046848">
    <property type="entry name" value="E_motif"/>
</dbReference>
<dbReference type="Pfam" id="PF01535">
    <property type="entry name" value="PPR"/>
    <property type="match status" value="2"/>
</dbReference>
<dbReference type="InterPro" id="IPR002885">
    <property type="entry name" value="PPR_rpt"/>
</dbReference>
<name>A0A811SHW9_9POAL</name>
<keyword evidence="1" id="KW-0677">Repeat</keyword>
<dbReference type="InterPro" id="IPR032675">
    <property type="entry name" value="LRR_dom_sf"/>
</dbReference>
<evidence type="ECO:0000256" key="3">
    <source>
        <dbReference type="PROSITE-ProRule" id="PRU00708"/>
    </source>
</evidence>
<dbReference type="PROSITE" id="PS51375">
    <property type="entry name" value="PPR"/>
    <property type="match status" value="1"/>
</dbReference>
<evidence type="ECO:0000313" key="5">
    <source>
        <dbReference type="EMBL" id="CAD6342431.1"/>
    </source>
</evidence>
<organism evidence="5 6">
    <name type="scientific">Miscanthus lutarioriparius</name>
    <dbReference type="NCBI Taxonomy" id="422564"/>
    <lineage>
        <taxon>Eukaryota</taxon>
        <taxon>Viridiplantae</taxon>
        <taxon>Streptophyta</taxon>
        <taxon>Embryophyta</taxon>
        <taxon>Tracheophyta</taxon>
        <taxon>Spermatophyta</taxon>
        <taxon>Magnoliopsida</taxon>
        <taxon>Liliopsida</taxon>
        <taxon>Poales</taxon>
        <taxon>Poaceae</taxon>
        <taxon>PACMAD clade</taxon>
        <taxon>Panicoideae</taxon>
        <taxon>Andropogonodae</taxon>
        <taxon>Andropogoneae</taxon>
        <taxon>Saccharinae</taxon>
        <taxon>Miscanthus</taxon>
    </lineage>
</organism>
<dbReference type="PROSITE" id="PS50181">
    <property type="entry name" value="FBOX"/>
    <property type="match status" value="1"/>
</dbReference>
<dbReference type="InterPro" id="IPR007590">
    <property type="entry name" value="Saf4/Yju2"/>
</dbReference>
<dbReference type="Pfam" id="PF14432">
    <property type="entry name" value="DYW_deaminase"/>
    <property type="match status" value="1"/>
</dbReference>
<accession>A0A811SHW9</accession>
<gene>
    <name evidence="5" type="ORF">NCGR_LOCUS66529</name>
</gene>
<dbReference type="InterPro" id="IPR055357">
    <property type="entry name" value="LRR_At1g61320_AtMIF1"/>
</dbReference>
<dbReference type="PROSITE" id="PS51257">
    <property type="entry name" value="PROKAR_LIPOPROTEIN"/>
    <property type="match status" value="1"/>
</dbReference>
<dbReference type="PANTHER" id="PTHR34145">
    <property type="entry name" value="OS02G0105600 PROTEIN"/>
    <property type="match status" value="1"/>
</dbReference>
<protein>
    <recommendedName>
        <fullName evidence="4">F-box domain-containing protein</fullName>
    </recommendedName>
</protein>
<dbReference type="Proteomes" id="UP000604825">
    <property type="component" value="Unassembled WGS sequence"/>
</dbReference>
<dbReference type="InterPro" id="IPR053772">
    <property type="entry name" value="At1g61320/At1g61330-like"/>
</dbReference>
<sequence length="876" mass="99921">MVLEGKPLRYLRKCCAAEKVQTMSLFVSVLSACSHAGLVERGLEYFEMMPDHGILPQIEHYSCIIDLLGRAGKIDKIKEYIQRMPMKPNALIWRTVLVACRQSKDGSKIDLGREASRVLLEIEPQNPVNYVLASNFHAATGMWEDTAKARAAMRQATVKKDGVHTFIAGDRSHPNTKEIHEKLNFLIQNIRNAGYVPLTEYALYELEEENKEELLSYHSEKLTVAFVLTRSSSGPIRIMKNLRVLCFHDSPWAAQRPNLATFVRHDYMNKSRIHTWEYKYLGFTSSAQWNRGLVTILNLGVNRTRQQTEKRKMDDEEGDAMKEMENRAMDSKQGMDIRAALEEMQSMKSRQVLNPTHYLLACKCALNVGGPMPTPFRAALLSSRPVYIFFGKLYVDDKQQSSSMSISILARKEDMENRNSPAKRIRLTLSKQTDLLGFNLLSLPEDVVSRIIACITLKEAVRMSTVCSTLRKAWIYHPNLDFDISTVPASSQHNIMQGLKRFIDTVNFVLREHSGLALNRLAVNFELHKEHAHDIDGWVSFAISSKARVVVLNFSPYLGQHENNYSFPCHLFNNQNSSHLEVLRLDSVTLDPSREFCGFSNLTTLALEHVLILQDLQYFLLRCPLLEWLTIRRCPELHNLHAAEPLQQLKFLCVQDCAVHRIDLLAPNLRVFEYRGGSKVLFALSECLKLKTATVSFFVEDNLGYIFTEIPKGLPHIETLRVEMTVKTQIHGFMKAPLRFMHLRNLIMNITFGNVQRLGKNAVLQLGYLLEAAPFLVNLHVDMYCRFESEYRPKKGVIADHPHRNLKDACITGFNGNGGQVALVKYILRNAIQLKRMAVDPRRKILGQLVEEFDGRMIAESELVPHDRKGVLTILG</sequence>
<dbReference type="InterPro" id="IPR032867">
    <property type="entry name" value="DYW_dom"/>
</dbReference>
<dbReference type="Pfam" id="PF20430">
    <property type="entry name" value="Eplus_motif"/>
    <property type="match status" value="1"/>
</dbReference>
<dbReference type="InterPro" id="IPR036047">
    <property type="entry name" value="F-box-like_dom_sf"/>
</dbReference>
<dbReference type="GO" id="GO:0000398">
    <property type="term" value="P:mRNA splicing, via spliceosome"/>
    <property type="evidence" value="ECO:0007669"/>
    <property type="project" value="InterPro"/>
</dbReference>
<proteinExistence type="predicted"/>
<dbReference type="Pfam" id="PF23622">
    <property type="entry name" value="LRR_At1g61320_AtMIF1"/>
    <property type="match status" value="1"/>
</dbReference>
<dbReference type="SUPFAM" id="SSF81383">
    <property type="entry name" value="F-box domain"/>
    <property type="match status" value="1"/>
</dbReference>
<dbReference type="Gene3D" id="3.80.10.10">
    <property type="entry name" value="Ribonuclease Inhibitor"/>
    <property type="match status" value="1"/>
</dbReference>
<dbReference type="AlphaFoldDB" id="A0A811SHW9"/>